<dbReference type="GO" id="GO:0005634">
    <property type="term" value="C:nucleus"/>
    <property type="evidence" value="ECO:0007669"/>
    <property type="project" value="UniProtKB-SubCell"/>
</dbReference>
<organism evidence="9 10">
    <name type="scientific">Amylocarpus encephaloides</name>
    <dbReference type="NCBI Taxonomy" id="45428"/>
    <lineage>
        <taxon>Eukaryota</taxon>
        <taxon>Fungi</taxon>
        <taxon>Dikarya</taxon>
        <taxon>Ascomycota</taxon>
        <taxon>Pezizomycotina</taxon>
        <taxon>Leotiomycetes</taxon>
        <taxon>Helotiales</taxon>
        <taxon>Helotiales incertae sedis</taxon>
        <taxon>Amylocarpus</taxon>
    </lineage>
</organism>
<comment type="subunit">
    <text evidence="6">Forms a heterotrimer with H2A.Z-H2B, stabilizing the association of the histone dimer. Also, with a lower affinity, forms a heterotrimer with H2A-H2B.</text>
</comment>
<evidence type="ECO:0000256" key="6">
    <source>
        <dbReference type="ARBA" id="ARBA00025877"/>
    </source>
</evidence>
<keyword evidence="5" id="KW-0539">Nucleus</keyword>
<reference evidence="9" key="1">
    <citation type="journal article" date="2021" name="IMA Fungus">
        <title>Genomic characterization of three marine fungi, including Emericellopsis atlantica sp. nov. with signatures of a generalist lifestyle and marine biomass degradation.</title>
        <authorList>
            <person name="Hagestad O.C."/>
            <person name="Hou L."/>
            <person name="Andersen J.H."/>
            <person name="Hansen E.H."/>
            <person name="Altermark B."/>
            <person name="Li C."/>
            <person name="Kuhnert E."/>
            <person name="Cox R.J."/>
            <person name="Crous P.W."/>
            <person name="Spatafora J.W."/>
            <person name="Lail K."/>
            <person name="Amirebrahimi M."/>
            <person name="Lipzen A."/>
            <person name="Pangilinan J."/>
            <person name="Andreopoulos W."/>
            <person name="Hayes R.D."/>
            <person name="Ng V."/>
            <person name="Grigoriev I.V."/>
            <person name="Jackson S.A."/>
            <person name="Sutton T.D.S."/>
            <person name="Dobson A.D.W."/>
            <person name="Rama T."/>
        </authorList>
    </citation>
    <scope>NUCLEOTIDE SEQUENCE</scope>
    <source>
        <strain evidence="9">TRa018bII</strain>
    </source>
</reference>
<keyword evidence="4" id="KW-0143">Chaperone</keyword>
<accession>A0A9P8C7L2</accession>
<dbReference type="EMBL" id="MU251396">
    <property type="protein sequence ID" value="KAG9236923.1"/>
    <property type="molecule type" value="Genomic_DNA"/>
</dbReference>
<proteinExistence type="inferred from homology"/>
<evidence type="ECO:0000313" key="9">
    <source>
        <dbReference type="EMBL" id="KAG9236923.1"/>
    </source>
</evidence>
<gene>
    <name evidence="9" type="ORF">BJ875DRAFT_194790</name>
</gene>
<name>A0A9P8C7L2_9HELO</name>
<evidence type="ECO:0000256" key="4">
    <source>
        <dbReference type="ARBA" id="ARBA00023186"/>
    </source>
</evidence>
<protein>
    <submittedName>
        <fullName evidence="9">Histone H2A.Z-specific chaperone chz1</fullName>
    </submittedName>
</protein>
<evidence type="ECO:0000256" key="5">
    <source>
        <dbReference type="ARBA" id="ARBA00023242"/>
    </source>
</evidence>
<dbReference type="AlphaFoldDB" id="A0A9P8C7L2"/>
<keyword evidence="10" id="KW-1185">Reference proteome</keyword>
<feature type="region of interest" description="Disordered" evidence="7">
    <location>
        <begin position="1"/>
        <end position="112"/>
    </location>
</feature>
<dbReference type="SMART" id="SM01082">
    <property type="entry name" value="CHZ"/>
    <property type="match status" value="1"/>
</dbReference>
<comment type="similarity">
    <text evidence="3">Belongs to the CHZ1 family.</text>
</comment>
<sequence>MSAQNGSATQHQEGDAKGKGKAIEPATQEITMDEDDSSSEEEVDEAAPVADEPDDDNMEEIDPDNIIPSGRRTRGKQIDFVKAAAETPADDDEEDEEDDDFEQVDEDSKMEE</sequence>
<dbReference type="Proteomes" id="UP000824998">
    <property type="component" value="Unassembled WGS sequence"/>
</dbReference>
<evidence type="ECO:0000256" key="1">
    <source>
        <dbReference type="ARBA" id="ARBA00002212"/>
    </source>
</evidence>
<comment type="subcellular location">
    <subcellularLocation>
        <location evidence="2">Nucleus</location>
    </subcellularLocation>
</comment>
<evidence type="ECO:0000256" key="2">
    <source>
        <dbReference type="ARBA" id="ARBA00004123"/>
    </source>
</evidence>
<feature type="compositionally biased region" description="Acidic residues" evidence="7">
    <location>
        <begin position="88"/>
        <end position="112"/>
    </location>
</feature>
<dbReference type="Pfam" id="PF09649">
    <property type="entry name" value="CHZ"/>
    <property type="match status" value="1"/>
</dbReference>
<feature type="compositionally biased region" description="Acidic residues" evidence="7">
    <location>
        <begin position="31"/>
        <end position="63"/>
    </location>
</feature>
<evidence type="ECO:0000259" key="8">
    <source>
        <dbReference type="SMART" id="SM01082"/>
    </source>
</evidence>
<evidence type="ECO:0000256" key="7">
    <source>
        <dbReference type="SAM" id="MobiDB-lite"/>
    </source>
</evidence>
<evidence type="ECO:0000256" key="3">
    <source>
        <dbReference type="ARBA" id="ARBA00008057"/>
    </source>
</evidence>
<feature type="domain" description="Histone chaperone" evidence="8">
    <location>
        <begin position="52"/>
        <end position="89"/>
    </location>
</feature>
<dbReference type="InterPro" id="IPR019098">
    <property type="entry name" value="Histone_chaperone_domain_CHZ"/>
</dbReference>
<evidence type="ECO:0000313" key="10">
    <source>
        <dbReference type="Proteomes" id="UP000824998"/>
    </source>
</evidence>
<dbReference type="OrthoDB" id="2148987at2759"/>
<feature type="compositionally biased region" description="Polar residues" evidence="7">
    <location>
        <begin position="1"/>
        <end position="11"/>
    </location>
</feature>
<feature type="compositionally biased region" description="Basic and acidic residues" evidence="7">
    <location>
        <begin position="12"/>
        <end position="22"/>
    </location>
</feature>
<comment type="caution">
    <text evidence="9">The sequence shown here is derived from an EMBL/GenBank/DDBJ whole genome shotgun (WGS) entry which is preliminary data.</text>
</comment>
<comment type="function">
    <text evidence="1">Forms a chaperone-bound H2A.Z-H2B complex that acts as a source for SWR1 complex-dependent H2A to H2A.Z histone replacement in chromatin.</text>
</comment>